<dbReference type="KEGG" id="mseb:RE474_05835"/>
<name>A0AA51YK55_9EURY</name>
<feature type="compositionally biased region" description="Polar residues" evidence="1">
    <location>
        <begin position="1"/>
        <end position="14"/>
    </location>
</feature>
<accession>A0AA51YK55</accession>
<dbReference type="EMBL" id="CP133592">
    <property type="protein sequence ID" value="WMW26230.1"/>
    <property type="molecule type" value="Genomic_DNA"/>
</dbReference>
<dbReference type="Proteomes" id="UP001182908">
    <property type="component" value="Chromosome"/>
</dbReference>
<feature type="region of interest" description="Disordered" evidence="1">
    <location>
        <begin position="1"/>
        <end position="29"/>
    </location>
</feature>
<dbReference type="RefSeq" id="WP_309312026.1">
    <property type="nucleotide sequence ID" value="NZ_CP133592.1"/>
</dbReference>
<dbReference type="AlphaFoldDB" id="A0AA51YK55"/>
<evidence type="ECO:0000256" key="1">
    <source>
        <dbReference type="SAM" id="MobiDB-lite"/>
    </source>
</evidence>
<dbReference type="GeneID" id="84232218"/>
<reference evidence="2 3" key="1">
    <citation type="submission" date="2023-08" db="EMBL/GenBank/DDBJ databases">
        <title>Methanolobus mangrovi sp. nov. and Methanolobus sediminis sp. nov, two novel methylotrophic methanogens isolated from mangrove sediments in China.</title>
        <authorList>
            <person name="Zhou J."/>
        </authorList>
    </citation>
    <scope>NUCLEOTIDE SEQUENCE [LARGE SCALE GENOMIC DNA]</scope>
    <source>
        <strain evidence="2 3">FTZ6</strain>
    </source>
</reference>
<sequence length="52" mass="5307">MVPSTSVQVPTEISPNVVPGMSATDTGKNDTVVGKLTEILSTPTARTPAGRP</sequence>
<gene>
    <name evidence="2" type="ORF">RE474_05835</name>
</gene>
<evidence type="ECO:0000313" key="2">
    <source>
        <dbReference type="EMBL" id="WMW26230.1"/>
    </source>
</evidence>
<evidence type="ECO:0000313" key="3">
    <source>
        <dbReference type="Proteomes" id="UP001182908"/>
    </source>
</evidence>
<protein>
    <submittedName>
        <fullName evidence="2">Uncharacterized protein</fullName>
    </submittedName>
</protein>
<proteinExistence type="predicted"/>
<organism evidence="2 3">
    <name type="scientific">Methanolobus sediminis</name>
    <dbReference type="NCBI Taxonomy" id="3072978"/>
    <lineage>
        <taxon>Archaea</taxon>
        <taxon>Methanobacteriati</taxon>
        <taxon>Methanobacteriota</taxon>
        <taxon>Stenosarchaea group</taxon>
        <taxon>Methanomicrobia</taxon>
        <taxon>Methanosarcinales</taxon>
        <taxon>Methanosarcinaceae</taxon>
        <taxon>Methanolobus</taxon>
    </lineage>
</organism>
<keyword evidence="3" id="KW-1185">Reference proteome</keyword>